<keyword evidence="2" id="KW-0150">Chloroplast</keyword>
<sequence>MDTYYFAIASQDFLLKEEPLEEVLRERTNHYKSLGKNIDFWLITNPAFIHAPNMLNIKRQLVKPSVAIISKNPKFIDWLKLRFVFVLTGNFNAPSKNIRDPLKTL</sequence>
<dbReference type="Gene3D" id="3.30.70.1860">
    <property type="entry name" value="Uncharacterised protein family Ycf54"/>
    <property type="match status" value="1"/>
</dbReference>
<dbReference type="AlphaFoldDB" id="A0A1G4NSM8"/>
<evidence type="ECO:0000256" key="1">
    <source>
        <dbReference type="ARBA" id="ARBA00043978"/>
    </source>
</evidence>
<dbReference type="InterPro" id="IPR019616">
    <property type="entry name" value="Ycf54"/>
</dbReference>
<accession>A0A1G4NSM8</accession>
<dbReference type="PANTHER" id="PTHR35319:SF2">
    <property type="entry name" value="YCF54"/>
    <property type="match status" value="1"/>
</dbReference>
<dbReference type="Pfam" id="PF10674">
    <property type="entry name" value="Ycf54"/>
    <property type="match status" value="1"/>
</dbReference>
<comment type="similarity">
    <text evidence="1">Belongs to the ycf54 family.</text>
</comment>
<dbReference type="GeneID" id="29998719"/>
<organism evidence="2">
    <name type="scientific">Galaxaura rugosa</name>
    <dbReference type="NCBI Taxonomy" id="268570"/>
    <lineage>
        <taxon>Eukaryota</taxon>
        <taxon>Rhodophyta</taxon>
        <taxon>Florideophyceae</taxon>
        <taxon>Nemaliophycidae</taxon>
        <taxon>Nemaliales</taxon>
        <taxon>Galaxauraceae</taxon>
        <taxon>Galaxaura</taxon>
    </lineage>
</organism>
<dbReference type="PANTHER" id="PTHR35319">
    <property type="match status" value="1"/>
</dbReference>
<proteinExistence type="inferred from homology"/>
<evidence type="ECO:0000313" key="2">
    <source>
        <dbReference type="EMBL" id="SCW21673.1"/>
    </source>
</evidence>
<dbReference type="EMBL" id="LT622865">
    <property type="protein sequence ID" value="SCW21673.1"/>
    <property type="molecule type" value="Genomic_DNA"/>
</dbReference>
<gene>
    <name evidence="2" type="primary">ycf54</name>
    <name evidence="2" type="ORF">JFC0074_23</name>
</gene>
<keyword evidence="2" id="KW-0934">Plastid</keyword>
<reference evidence="2" key="1">
    <citation type="submission" date="2016-10" db="EMBL/GenBank/DDBJ databases">
        <title>Chloroplast genomes as a tool to resolve red algal phylogenies: a case study in the Nemaliales.</title>
        <authorList>
            <person name="Costa J.F."/>
            <person name="Lin S.M."/>
            <person name="Macaya E.C."/>
            <person name="Fernandez-Garcia C."/>
            <person name="Verbruggen H."/>
        </authorList>
    </citation>
    <scope>NUCLEOTIDE SEQUENCE</scope>
    <source>
        <strain evidence="2">JFC0074</strain>
    </source>
</reference>
<dbReference type="InterPro" id="IPR038409">
    <property type="entry name" value="Ycf54-like_sf"/>
</dbReference>
<evidence type="ECO:0008006" key="3">
    <source>
        <dbReference type="Google" id="ProtNLM"/>
    </source>
</evidence>
<dbReference type="RefSeq" id="YP_009313419.1">
    <property type="nucleotide sequence ID" value="NC_031657.1"/>
</dbReference>
<geneLocation type="chloroplast" evidence="2"/>
<protein>
    <recommendedName>
        <fullName evidence="3">Ycf54</fullName>
    </recommendedName>
</protein>
<name>A0A1G4NSM8_9FLOR</name>
<reference evidence="2" key="2">
    <citation type="submission" date="2016-10" db="EMBL/GenBank/DDBJ databases">
        <authorList>
            <person name="de Groot N.N."/>
        </authorList>
    </citation>
    <scope>NUCLEOTIDE SEQUENCE</scope>
    <source>
        <strain evidence="2">JFC0074</strain>
    </source>
</reference>